<sequence length="269" mass="29187">MVKGLPVRLMVAFIMLAGLAACQRVIDVDITSTAPKLVIEANLTDVTGTQTVLISRSVAYASSNVFPGVSGATVSFTEGTTGRVYKLKETTTPGTYAITSFRGRAKTLYTLNVTVDNHVYTASGVMPVGVPLDSLTLTNQIFGSTKIKTIAVNYFDPPNEPNQYKFVLYVNNAQVKHIFDENDNLTDGRVVSSSLYQRDVDIKSGDVVDVDMQCIDANMYSYWDNLSSQGSNSPQASATPANPPSNFFNADVLGYFSVHTVQRKSILIP</sequence>
<dbReference type="InterPro" id="IPR025345">
    <property type="entry name" value="DUF4249"/>
</dbReference>
<keyword evidence="3" id="KW-1185">Reference proteome</keyword>
<comment type="caution">
    <text evidence="2">The sequence shown here is derived from an EMBL/GenBank/DDBJ whole genome shotgun (WGS) entry which is preliminary data.</text>
</comment>
<proteinExistence type="predicted"/>
<accession>A0A495J756</accession>
<protein>
    <submittedName>
        <fullName evidence="2">Uncharacterized protein DUF4249</fullName>
    </submittedName>
</protein>
<keyword evidence="1" id="KW-0732">Signal</keyword>
<dbReference type="Pfam" id="PF14054">
    <property type="entry name" value="DUF4249"/>
    <property type="match status" value="1"/>
</dbReference>
<feature type="chain" id="PRO_5019790720" evidence="1">
    <location>
        <begin position="21"/>
        <end position="269"/>
    </location>
</feature>
<dbReference type="RefSeq" id="WP_121200714.1">
    <property type="nucleotide sequence ID" value="NZ_RBKU01000001.1"/>
</dbReference>
<name>A0A495J756_9SPHI</name>
<feature type="signal peptide" evidence="1">
    <location>
        <begin position="1"/>
        <end position="20"/>
    </location>
</feature>
<dbReference type="AlphaFoldDB" id="A0A495J756"/>
<dbReference type="Proteomes" id="UP000268007">
    <property type="component" value="Unassembled WGS sequence"/>
</dbReference>
<gene>
    <name evidence="2" type="ORF">BDD43_5078</name>
</gene>
<evidence type="ECO:0000313" key="2">
    <source>
        <dbReference type="EMBL" id="RKR84825.1"/>
    </source>
</evidence>
<dbReference type="OrthoDB" id="637707at2"/>
<evidence type="ECO:0000313" key="3">
    <source>
        <dbReference type="Proteomes" id="UP000268007"/>
    </source>
</evidence>
<dbReference type="EMBL" id="RBKU01000001">
    <property type="protein sequence ID" value="RKR84825.1"/>
    <property type="molecule type" value="Genomic_DNA"/>
</dbReference>
<organism evidence="2 3">
    <name type="scientific">Mucilaginibacter gracilis</name>
    <dbReference type="NCBI Taxonomy" id="423350"/>
    <lineage>
        <taxon>Bacteria</taxon>
        <taxon>Pseudomonadati</taxon>
        <taxon>Bacteroidota</taxon>
        <taxon>Sphingobacteriia</taxon>
        <taxon>Sphingobacteriales</taxon>
        <taxon>Sphingobacteriaceae</taxon>
        <taxon>Mucilaginibacter</taxon>
    </lineage>
</organism>
<reference evidence="2 3" key="1">
    <citation type="submission" date="2018-10" db="EMBL/GenBank/DDBJ databases">
        <title>Genomic Encyclopedia of Archaeal and Bacterial Type Strains, Phase II (KMG-II): from individual species to whole genera.</title>
        <authorList>
            <person name="Goeker M."/>
        </authorList>
    </citation>
    <scope>NUCLEOTIDE SEQUENCE [LARGE SCALE GENOMIC DNA]</scope>
    <source>
        <strain evidence="2 3">DSM 18602</strain>
    </source>
</reference>
<evidence type="ECO:0000256" key="1">
    <source>
        <dbReference type="SAM" id="SignalP"/>
    </source>
</evidence>
<dbReference type="PROSITE" id="PS51257">
    <property type="entry name" value="PROKAR_LIPOPROTEIN"/>
    <property type="match status" value="1"/>
</dbReference>